<dbReference type="EMBL" id="JAUSTP010000002">
    <property type="protein sequence ID" value="MDQ0188711.1"/>
    <property type="molecule type" value="Genomic_DNA"/>
</dbReference>
<feature type="chain" id="PRO_5046391727" evidence="1">
    <location>
        <begin position="28"/>
        <end position="297"/>
    </location>
</feature>
<evidence type="ECO:0000259" key="2">
    <source>
        <dbReference type="PROSITE" id="PS50943"/>
    </source>
</evidence>
<protein>
    <submittedName>
        <fullName evidence="4">Spore germination cell wall hydrolase CwlJ-like protein</fullName>
    </submittedName>
</protein>
<evidence type="ECO:0000259" key="3">
    <source>
        <dbReference type="PROSITE" id="PS51782"/>
    </source>
</evidence>
<dbReference type="InterPro" id="IPR011105">
    <property type="entry name" value="Cell_wall_hydrolase_SleB"/>
</dbReference>
<dbReference type="Gene3D" id="1.10.10.2520">
    <property type="entry name" value="Cell wall hydrolase SleB, domain 1"/>
    <property type="match status" value="1"/>
</dbReference>
<dbReference type="Pfam" id="PF07486">
    <property type="entry name" value="Hydrolase_2"/>
    <property type="match status" value="1"/>
</dbReference>
<dbReference type="PROSITE" id="PS51782">
    <property type="entry name" value="LYSM"/>
    <property type="match status" value="2"/>
</dbReference>
<dbReference type="PANTHER" id="PTHR33734:SF22">
    <property type="entry name" value="MEMBRANE-BOUND LYTIC MUREIN TRANSGLYCOSYLASE D"/>
    <property type="match status" value="1"/>
</dbReference>
<feature type="domain" description="LysM" evidence="3">
    <location>
        <begin position="81"/>
        <end position="125"/>
    </location>
</feature>
<keyword evidence="5" id="KW-1185">Reference proteome</keyword>
<dbReference type="PROSITE" id="PS50943">
    <property type="entry name" value="HTH_CROC1"/>
    <property type="match status" value="1"/>
</dbReference>
<comment type="caution">
    <text evidence="4">The sequence shown here is derived from an EMBL/GenBank/DDBJ whole genome shotgun (WGS) entry which is preliminary data.</text>
</comment>
<gene>
    <name evidence="4" type="ORF">J2S03_000523</name>
</gene>
<dbReference type="Proteomes" id="UP001232973">
    <property type="component" value="Unassembled WGS sequence"/>
</dbReference>
<sequence length="297" mass="30802">MSRFSSITISAAAAAAAMALGAVPASAETISAHTVTVQPNQTLWKIARASHVPVASLEVANPSVQPLNLLVGTEVRVPSIIKHDVQPGDTLWKLAKQYNVSLSDLEAANPTLNPMVLWVGSVVYILAQTPAASAPAASSTASSASTASGQASALAQSRASAGTASTSTDTSSSLASQNLYWMAHVINAEAGGESEQAQIAVGDVILHRLQSGSYGSTVKDVVFQISDGHYQFTSVMDGYIYTTPTASSWQAAQQVLDDGTDLVPGALVFYDPAQTPAGSWVWNQPTITQIGSLVFAK</sequence>
<proteinExistence type="predicted"/>
<dbReference type="CDD" id="cd00118">
    <property type="entry name" value="LysM"/>
    <property type="match status" value="2"/>
</dbReference>
<accession>A0ABT9XEI4</accession>
<evidence type="ECO:0000256" key="1">
    <source>
        <dbReference type="SAM" id="SignalP"/>
    </source>
</evidence>
<dbReference type="RefSeq" id="WP_274455305.1">
    <property type="nucleotide sequence ID" value="NZ_CP067097.1"/>
</dbReference>
<dbReference type="PANTHER" id="PTHR33734">
    <property type="entry name" value="LYSM DOMAIN-CONTAINING GPI-ANCHORED PROTEIN 2"/>
    <property type="match status" value="1"/>
</dbReference>
<dbReference type="SUPFAM" id="SSF54106">
    <property type="entry name" value="LysM domain"/>
    <property type="match status" value="2"/>
</dbReference>
<organism evidence="4 5">
    <name type="scientific">Alicyclobacillus cycloheptanicus</name>
    <dbReference type="NCBI Taxonomy" id="1457"/>
    <lineage>
        <taxon>Bacteria</taxon>
        <taxon>Bacillati</taxon>
        <taxon>Bacillota</taxon>
        <taxon>Bacilli</taxon>
        <taxon>Bacillales</taxon>
        <taxon>Alicyclobacillaceae</taxon>
        <taxon>Alicyclobacillus</taxon>
    </lineage>
</organism>
<dbReference type="InterPro" id="IPR042047">
    <property type="entry name" value="SleB_dom1"/>
</dbReference>
<name>A0ABT9XEI4_9BACL</name>
<dbReference type="InterPro" id="IPR036779">
    <property type="entry name" value="LysM_dom_sf"/>
</dbReference>
<feature type="domain" description="HTH cro/C1-type" evidence="2">
    <location>
        <begin position="89"/>
        <end position="105"/>
    </location>
</feature>
<dbReference type="Gene3D" id="6.20.240.60">
    <property type="match status" value="1"/>
</dbReference>
<dbReference type="InterPro" id="IPR001387">
    <property type="entry name" value="Cro/C1-type_HTH"/>
</dbReference>
<reference evidence="4 5" key="1">
    <citation type="submission" date="2023-07" db="EMBL/GenBank/DDBJ databases">
        <title>Genomic Encyclopedia of Type Strains, Phase IV (KMG-IV): sequencing the most valuable type-strain genomes for metagenomic binning, comparative biology and taxonomic classification.</title>
        <authorList>
            <person name="Goeker M."/>
        </authorList>
    </citation>
    <scope>NUCLEOTIDE SEQUENCE [LARGE SCALE GENOMIC DNA]</scope>
    <source>
        <strain evidence="4 5">DSM 4006</strain>
    </source>
</reference>
<feature type="signal peptide" evidence="1">
    <location>
        <begin position="1"/>
        <end position="27"/>
    </location>
</feature>
<dbReference type="Gene3D" id="3.10.350.10">
    <property type="entry name" value="LysM domain"/>
    <property type="match status" value="2"/>
</dbReference>
<dbReference type="SMART" id="SM00257">
    <property type="entry name" value="LysM"/>
    <property type="match status" value="2"/>
</dbReference>
<keyword evidence="1" id="KW-0732">Signal</keyword>
<evidence type="ECO:0000313" key="4">
    <source>
        <dbReference type="EMBL" id="MDQ0188711.1"/>
    </source>
</evidence>
<dbReference type="Pfam" id="PF01476">
    <property type="entry name" value="LysM"/>
    <property type="match status" value="2"/>
</dbReference>
<evidence type="ECO:0000313" key="5">
    <source>
        <dbReference type="Proteomes" id="UP001232973"/>
    </source>
</evidence>
<dbReference type="InterPro" id="IPR018392">
    <property type="entry name" value="LysM"/>
</dbReference>
<feature type="domain" description="LysM" evidence="3">
    <location>
        <begin position="33"/>
        <end position="77"/>
    </location>
</feature>